<dbReference type="PROSITE" id="PS00216">
    <property type="entry name" value="SUGAR_TRANSPORT_1"/>
    <property type="match status" value="1"/>
</dbReference>
<accession>A0ABY4TS59</accession>
<dbReference type="PANTHER" id="PTHR23508:SF10">
    <property type="entry name" value="CARBOXYLIC ACID TRANSPORTER PROTEIN HOMOLOG"/>
    <property type="match status" value="1"/>
</dbReference>
<feature type="transmembrane region" description="Helical" evidence="5">
    <location>
        <begin position="387"/>
        <end position="411"/>
    </location>
</feature>
<feature type="transmembrane region" description="Helical" evidence="5">
    <location>
        <begin position="354"/>
        <end position="375"/>
    </location>
</feature>
<dbReference type="PANTHER" id="PTHR23508">
    <property type="entry name" value="CARBOXYLIC ACID TRANSPORTER PROTEIN HOMOLOG"/>
    <property type="match status" value="1"/>
</dbReference>
<feature type="transmembrane region" description="Helical" evidence="5">
    <location>
        <begin position="122"/>
        <end position="142"/>
    </location>
</feature>
<dbReference type="Gene3D" id="1.20.1250.20">
    <property type="entry name" value="MFS general substrate transporter like domains"/>
    <property type="match status" value="1"/>
</dbReference>
<feature type="transmembrane region" description="Helical" evidence="5">
    <location>
        <begin position="69"/>
        <end position="89"/>
    </location>
</feature>
<dbReference type="Pfam" id="PF07690">
    <property type="entry name" value="MFS_1"/>
    <property type="match status" value="1"/>
</dbReference>
<evidence type="ECO:0000256" key="3">
    <source>
        <dbReference type="ARBA" id="ARBA00022989"/>
    </source>
</evidence>
<evidence type="ECO:0000313" key="7">
    <source>
        <dbReference type="EMBL" id="URW75097.1"/>
    </source>
</evidence>
<proteinExistence type="predicted"/>
<feature type="transmembrane region" description="Helical" evidence="5">
    <location>
        <begin position="96"/>
        <end position="116"/>
    </location>
</feature>
<dbReference type="EMBL" id="CP098401">
    <property type="protein sequence ID" value="URW75097.1"/>
    <property type="molecule type" value="Genomic_DNA"/>
</dbReference>
<feature type="transmembrane region" description="Helical" evidence="5">
    <location>
        <begin position="264"/>
        <end position="284"/>
    </location>
</feature>
<evidence type="ECO:0000259" key="6">
    <source>
        <dbReference type="PROSITE" id="PS50850"/>
    </source>
</evidence>
<name>A0ABY4TS59_9SPHN</name>
<feature type="transmembrane region" description="Helical" evidence="5">
    <location>
        <begin position="29"/>
        <end position="57"/>
    </location>
</feature>
<evidence type="ECO:0000256" key="4">
    <source>
        <dbReference type="ARBA" id="ARBA00023136"/>
    </source>
</evidence>
<keyword evidence="8" id="KW-1185">Reference proteome</keyword>
<feature type="transmembrane region" description="Helical" evidence="5">
    <location>
        <begin position="154"/>
        <end position="178"/>
    </location>
</feature>
<evidence type="ECO:0000313" key="8">
    <source>
        <dbReference type="Proteomes" id="UP001055580"/>
    </source>
</evidence>
<dbReference type="SUPFAM" id="SSF103473">
    <property type="entry name" value="MFS general substrate transporter"/>
    <property type="match status" value="1"/>
</dbReference>
<feature type="transmembrane region" description="Helical" evidence="5">
    <location>
        <begin position="328"/>
        <end position="348"/>
    </location>
</feature>
<feature type="domain" description="Major facilitator superfamily (MFS) profile" evidence="6">
    <location>
        <begin position="31"/>
        <end position="442"/>
    </location>
</feature>
<evidence type="ECO:0000256" key="5">
    <source>
        <dbReference type="SAM" id="Phobius"/>
    </source>
</evidence>
<comment type="subcellular location">
    <subcellularLocation>
        <location evidence="1">Membrane</location>
        <topology evidence="1">Multi-pass membrane protein</topology>
    </subcellularLocation>
</comment>
<dbReference type="RefSeq" id="WP_250750698.1">
    <property type="nucleotide sequence ID" value="NZ_CP098401.1"/>
</dbReference>
<reference evidence="7" key="1">
    <citation type="submission" date="2022-05" db="EMBL/GenBank/DDBJ databases">
        <title>Sphingomonas sp. strain RMG20 Genome sequencing and assembly.</title>
        <authorList>
            <person name="Kim I."/>
        </authorList>
    </citation>
    <scope>NUCLEOTIDE SEQUENCE</scope>
    <source>
        <strain evidence="7">RMG20</strain>
    </source>
</reference>
<keyword evidence="4 5" id="KW-0472">Membrane</keyword>
<dbReference type="InterPro" id="IPR020846">
    <property type="entry name" value="MFS_dom"/>
</dbReference>
<keyword evidence="3 5" id="KW-1133">Transmembrane helix</keyword>
<feature type="transmembrane region" description="Helical" evidence="5">
    <location>
        <begin position="184"/>
        <end position="205"/>
    </location>
</feature>
<protein>
    <submittedName>
        <fullName evidence="7">MFS transporter</fullName>
    </submittedName>
</protein>
<organism evidence="7 8">
    <name type="scientific">Sphingomonas donggukensis</name>
    <dbReference type="NCBI Taxonomy" id="2949093"/>
    <lineage>
        <taxon>Bacteria</taxon>
        <taxon>Pseudomonadati</taxon>
        <taxon>Pseudomonadota</taxon>
        <taxon>Alphaproteobacteria</taxon>
        <taxon>Sphingomonadales</taxon>
        <taxon>Sphingomonadaceae</taxon>
        <taxon>Sphingomonas</taxon>
    </lineage>
</organism>
<dbReference type="InterPro" id="IPR005829">
    <property type="entry name" value="Sugar_transporter_CS"/>
</dbReference>
<dbReference type="InterPro" id="IPR036259">
    <property type="entry name" value="MFS_trans_sf"/>
</dbReference>
<evidence type="ECO:0000256" key="1">
    <source>
        <dbReference type="ARBA" id="ARBA00004141"/>
    </source>
</evidence>
<dbReference type="PROSITE" id="PS50850">
    <property type="entry name" value="MFS"/>
    <property type="match status" value="1"/>
</dbReference>
<feature type="transmembrane region" description="Helical" evidence="5">
    <location>
        <begin position="417"/>
        <end position="437"/>
    </location>
</feature>
<dbReference type="InterPro" id="IPR011701">
    <property type="entry name" value="MFS"/>
</dbReference>
<sequence length="445" mass="46360">MSMLTPVVQSRDGGSPEEVGEVQWQPLRVAVVGLCFLLNMLDGTDLLIMSFIAPHLAADWNISPERLGAIFSASLAGMAVGCLFIAPLADRFGRRTMIMAALALVGVAMVASGQAHDTTQLMIARFFVGIGVGTIGVSMTAMASEYAPPRYAGFAVGFVQAGWPLGSVITAFVAASLISDTGWQILLTAIGILSFVLLAIVAIALPESLTFLQRVQPRGALPRINRLRRRLALAPFETLPEKANDAGRLSVTALFADGRAKQSAILWLAVTFGYFVLYFAISWIPKLSAQAGLPVRDAIYAGATYNVGAFIGTSAIGWLAVSNKLNRVTAIFLGIGACAMIVFGAVPVPVAATLFVAMLVGMTVGGGFNGFWGLAASLYPAHMRGTGIGWALGVGRIGAVLGPIVGGALVGAGMSNAIIFSIYAVPLVLAAALCLGLRTDVTEVN</sequence>
<dbReference type="Proteomes" id="UP001055580">
    <property type="component" value="Chromosome"/>
</dbReference>
<keyword evidence="2 5" id="KW-0812">Transmembrane</keyword>
<gene>
    <name evidence="7" type="ORF">M9980_11085</name>
</gene>
<evidence type="ECO:0000256" key="2">
    <source>
        <dbReference type="ARBA" id="ARBA00022692"/>
    </source>
</evidence>
<dbReference type="CDD" id="cd17365">
    <property type="entry name" value="MFS_PcaK_like"/>
    <property type="match status" value="1"/>
</dbReference>
<feature type="transmembrane region" description="Helical" evidence="5">
    <location>
        <begin position="299"/>
        <end position="321"/>
    </location>
</feature>